<dbReference type="InterPro" id="IPR032710">
    <property type="entry name" value="NTF2-like_dom_sf"/>
</dbReference>
<reference evidence="3" key="1">
    <citation type="submission" date="2020-07" db="EMBL/GenBank/DDBJ databases">
        <title>Huge and variable diversity of episymbiotic CPR bacteria and DPANN archaea in groundwater ecosystems.</title>
        <authorList>
            <person name="He C.Y."/>
            <person name="Keren R."/>
            <person name="Whittaker M."/>
            <person name="Farag I.F."/>
            <person name="Doudna J."/>
            <person name="Cate J.H.D."/>
            <person name="Banfield J.F."/>
        </authorList>
    </citation>
    <scope>NUCLEOTIDE SEQUENCE</scope>
    <source>
        <strain evidence="3">NC_groundwater_1813_Pr3_B-0.1um_71_17</strain>
    </source>
</reference>
<dbReference type="Proteomes" id="UP000696931">
    <property type="component" value="Unassembled WGS sequence"/>
</dbReference>
<accession>A0A933W9U5</accession>
<feature type="chain" id="PRO_5037129147" evidence="1">
    <location>
        <begin position="29"/>
        <end position="166"/>
    </location>
</feature>
<feature type="domain" description="SnoaL-like" evidence="2">
    <location>
        <begin position="41"/>
        <end position="163"/>
    </location>
</feature>
<evidence type="ECO:0000256" key="1">
    <source>
        <dbReference type="SAM" id="SignalP"/>
    </source>
</evidence>
<dbReference type="SUPFAM" id="SSF54427">
    <property type="entry name" value="NTF2-like"/>
    <property type="match status" value="1"/>
</dbReference>
<evidence type="ECO:0000313" key="3">
    <source>
        <dbReference type="EMBL" id="MBI5168704.1"/>
    </source>
</evidence>
<proteinExistence type="predicted"/>
<gene>
    <name evidence="3" type="ORF">HZA61_04365</name>
</gene>
<dbReference type="Gene3D" id="3.10.450.50">
    <property type="match status" value="1"/>
</dbReference>
<keyword evidence="1" id="KW-0732">Signal</keyword>
<sequence>MFRRFTCFAAAVTLASLVSLATAPAAHAGARAHAYADSLAIRATLDSLNAACARRDTTAFMSLWDDADDRLLFVGSSKPEVFHGHAGIRRFRRFLFSMPFVFSFDLANVTIRSDGHFGWAYVDGKMFRTAPDGHSSNTDYRYLVVLVKRGHAWKWQAFDGSVPGDE</sequence>
<dbReference type="InterPro" id="IPR037401">
    <property type="entry name" value="SnoaL-like"/>
</dbReference>
<protein>
    <submittedName>
        <fullName evidence="3">Nuclear transport factor 2 family protein</fullName>
    </submittedName>
</protein>
<evidence type="ECO:0000313" key="4">
    <source>
        <dbReference type="Proteomes" id="UP000696931"/>
    </source>
</evidence>
<dbReference type="AlphaFoldDB" id="A0A933W9U5"/>
<dbReference type="Pfam" id="PF13474">
    <property type="entry name" value="SnoaL_3"/>
    <property type="match status" value="1"/>
</dbReference>
<feature type="signal peptide" evidence="1">
    <location>
        <begin position="1"/>
        <end position="28"/>
    </location>
</feature>
<comment type="caution">
    <text evidence="3">The sequence shown here is derived from an EMBL/GenBank/DDBJ whole genome shotgun (WGS) entry which is preliminary data.</text>
</comment>
<dbReference type="EMBL" id="JACRIW010000033">
    <property type="protein sequence ID" value="MBI5168704.1"/>
    <property type="molecule type" value="Genomic_DNA"/>
</dbReference>
<evidence type="ECO:0000259" key="2">
    <source>
        <dbReference type="Pfam" id="PF13474"/>
    </source>
</evidence>
<name>A0A933W9U5_UNCEI</name>
<organism evidence="3 4">
    <name type="scientific">Eiseniibacteriota bacterium</name>
    <dbReference type="NCBI Taxonomy" id="2212470"/>
    <lineage>
        <taxon>Bacteria</taxon>
        <taxon>Candidatus Eiseniibacteriota</taxon>
    </lineage>
</organism>